<dbReference type="AlphaFoldDB" id="A0A937D633"/>
<sequence length="223" mass="25062">MPDHRTETADKRRARMRARLLQAMLTTCTAQLRAVPTVEQITDIARVSRGTFYNHFDSIEQALAALGEEITRRGLLEGERFRCVFKEKWKSTAVVLRVVLTRALLDRTWAAFVLRTRAFAHDPLLGTIVMQDLAEGRASGEYRVLDDRVALDVLRGLLDACISALHHGVADPVAYIDSAIHLWLQALGCDAQLCAQAPAMSRRFLDDYFNEELQPLLESEPSA</sequence>
<dbReference type="GO" id="GO:0003677">
    <property type="term" value="F:DNA binding"/>
    <property type="evidence" value="ECO:0007669"/>
    <property type="project" value="UniProtKB-UniRule"/>
</dbReference>
<keyword evidence="5" id="KW-1185">Reference proteome</keyword>
<feature type="DNA-binding region" description="H-T-H motif" evidence="2">
    <location>
        <begin position="37"/>
        <end position="56"/>
    </location>
</feature>
<dbReference type="SUPFAM" id="SSF46689">
    <property type="entry name" value="Homeodomain-like"/>
    <property type="match status" value="1"/>
</dbReference>
<dbReference type="InterPro" id="IPR001647">
    <property type="entry name" value="HTH_TetR"/>
</dbReference>
<reference evidence="4" key="1">
    <citation type="submission" date="2021-01" db="EMBL/GenBank/DDBJ databases">
        <title>Ramlibacter sp. strain AW1 16S ribosomal RNA gene Genome sequencing and assembly.</title>
        <authorList>
            <person name="Kang M."/>
        </authorList>
    </citation>
    <scope>NUCLEOTIDE SEQUENCE</scope>
    <source>
        <strain evidence="4">AW1</strain>
    </source>
</reference>
<dbReference type="RefSeq" id="WP_201685006.1">
    <property type="nucleotide sequence ID" value="NZ_JAEQNA010000006.1"/>
</dbReference>
<dbReference type="EMBL" id="JAEQNA010000006">
    <property type="protein sequence ID" value="MBL0421927.1"/>
    <property type="molecule type" value="Genomic_DNA"/>
</dbReference>
<evidence type="ECO:0000313" key="4">
    <source>
        <dbReference type="EMBL" id="MBL0421927.1"/>
    </source>
</evidence>
<evidence type="ECO:0000313" key="5">
    <source>
        <dbReference type="Proteomes" id="UP000613011"/>
    </source>
</evidence>
<proteinExistence type="predicted"/>
<keyword evidence="1 2" id="KW-0238">DNA-binding</keyword>
<accession>A0A937D633</accession>
<organism evidence="4 5">
    <name type="scientific">Ramlibacter aurantiacus</name>
    <dbReference type="NCBI Taxonomy" id="2801330"/>
    <lineage>
        <taxon>Bacteria</taxon>
        <taxon>Pseudomonadati</taxon>
        <taxon>Pseudomonadota</taxon>
        <taxon>Betaproteobacteria</taxon>
        <taxon>Burkholderiales</taxon>
        <taxon>Comamonadaceae</taxon>
        <taxon>Ramlibacter</taxon>
    </lineage>
</organism>
<evidence type="ECO:0000256" key="1">
    <source>
        <dbReference type="ARBA" id="ARBA00023125"/>
    </source>
</evidence>
<evidence type="ECO:0000259" key="3">
    <source>
        <dbReference type="PROSITE" id="PS50977"/>
    </source>
</evidence>
<dbReference type="Proteomes" id="UP000613011">
    <property type="component" value="Unassembled WGS sequence"/>
</dbReference>
<dbReference type="InterPro" id="IPR009057">
    <property type="entry name" value="Homeodomain-like_sf"/>
</dbReference>
<dbReference type="PROSITE" id="PS50977">
    <property type="entry name" value="HTH_TETR_2"/>
    <property type="match status" value="1"/>
</dbReference>
<comment type="caution">
    <text evidence="4">The sequence shown here is derived from an EMBL/GenBank/DDBJ whole genome shotgun (WGS) entry which is preliminary data.</text>
</comment>
<gene>
    <name evidence="4" type="ORF">JI739_16375</name>
</gene>
<dbReference type="Gene3D" id="1.10.357.10">
    <property type="entry name" value="Tetracycline Repressor, domain 2"/>
    <property type="match status" value="1"/>
</dbReference>
<protein>
    <submittedName>
        <fullName evidence="4">TetR family transcriptional regulator</fullName>
    </submittedName>
</protein>
<evidence type="ECO:0000256" key="2">
    <source>
        <dbReference type="PROSITE-ProRule" id="PRU00335"/>
    </source>
</evidence>
<name>A0A937D633_9BURK</name>
<feature type="domain" description="HTH tetR-type" evidence="3">
    <location>
        <begin position="14"/>
        <end position="74"/>
    </location>
</feature>